<evidence type="ECO:0000259" key="2">
    <source>
        <dbReference type="Pfam" id="PF17288"/>
    </source>
</evidence>
<dbReference type="NCBIfam" id="TIGR01547">
    <property type="entry name" value="phage_term_2"/>
    <property type="match status" value="1"/>
</dbReference>
<dbReference type="EMBL" id="CP135130">
    <property type="protein sequence ID" value="WNP37355.1"/>
    <property type="molecule type" value="Genomic_DNA"/>
</dbReference>
<evidence type="ECO:0000259" key="1">
    <source>
        <dbReference type="Pfam" id="PF04466"/>
    </source>
</evidence>
<evidence type="ECO:0000313" key="4">
    <source>
        <dbReference type="EMBL" id="WNL31205.1"/>
    </source>
</evidence>
<dbReference type="PANTHER" id="PTHR39184">
    <property type="match status" value="1"/>
</dbReference>
<dbReference type="AlphaFoldDB" id="A0AA96DN95"/>
<dbReference type="EMBL" id="CP134853">
    <property type="protein sequence ID" value="WNL28000.1"/>
    <property type="molecule type" value="Genomic_DNA"/>
</dbReference>
<evidence type="ECO:0000313" key="3">
    <source>
        <dbReference type="EMBL" id="WNL28000.1"/>
    </source>
</evidence>
<organism evidence="4">
    <name type="scientific">Arcobacter sp. AZ-2023</name>
    <dbReference type="NCBI Taxonomy" id="3074453"/>
    <lineage>
        <taxon>Bacteria</taxon>
        <taxon>Pseudomonadati</taxon>
        <taxon>Campylobacterota</taxon>
        <taxon>Epsilonproteobacteria</taxon>
        <taxon>Campylobacterales</taxon>
        <taxon>Arcobacteraceae</taxon>
        <taxon>Arcobacter</taxon>
    </lineage>
</organism>
<gene>
    <name evidence="5" type="ORF">RJG58_06855</name>
    <name evidence="6" type="ORF">RMP69_06855</name>
    <name evidence="3" type="ORF">RMQ65_01240</name>
    <name evidence="4" type="ORF">RMQ67_06855</name>
</gene>
<dbReference type="Pfam" id="PF04466">
    <property type="entry name" value="Terminase_3"/>
    <property type="match status" value="1"/>
</dbReference>
<name>A0AA96DN95_9BACT</name>
<dbReference type="InterPro" id="IPR035413">
    <property type="entry name" value="Terminase_L_C"/>
</dbReference>
<dbReference type="InterPro" id="IPR035412">
    <property type="entry name" value="Terminase_L_N"/>
</dbReference>
<dbReference type="InterPro" id="IPR006437">
    <property type="entry name" value="Phage_terminase_lsu"/>
</dbReference>
<sequence length="411" mass="47772">MNITINSKLKPFVTEHYRYNVAYGGRGSAKSWSIARILLLLASQSKIRILCTREIQDSIKDSVHKLLKDQIDLLELQGFIVQNDIIRHINGSEFIFTGLYRNITKIKSMEAIDICWIEEAESISAMSWEVLDPTIRKPNSKIFISFNPRYEDDVIYKNFVINPPANAYVVKVNYNDNKHFPSELEAQRVHMQKTDPELYLHIWEGEIKKNTEELIFSNKWIIEDFESLQNIHYHFGADWGFSQDPNTVNRCYISSHSEYGNNCLFLDYELNDRPYNQDKKQTSTDLMNLPSFWEQMPLIQKYKVIADSARPETISHLNKKGYNVVGAIKGTGSVEDGIEFIKGFDKVIIHPRCKNTIFEFGNYKYKVDARSGQVTRQIVDKNNHHIDAIRYALEPLMKKTTSSLLKKRIGR</sequence>
<dbReference type="EMBL" id="CP135131">
    <property type="protein sequence ID" value="WNP39447.1"/>
    <property type="molecule type" value="Genomic_DNA"/>
</dbReference>
<feature type="domain" description="Phage terminase large subunit C-terminal" evidence="2">
    <location>
        <begin position="238"/>
        <end position="394"/>
    </location>
</feature>
<evidence type="ECO:0000313" key="6">
    <source>
        <dbReference type="EMBL" id="WNP39447.1"/>
    </source>
</evidence>
<dbReference type="Gene3D" id="3.30.420.280">
    <property type="match status" value="1"/>
</dbReference>
<reference evidence="4" key="1">
    <citation type="submission" date="2023-09" db="EMBL/GenBank/DDBJ databases">
        <title>Arcobacter tbilisiensis sp. nov. isolated from chicken meat in Tbilisi, Georgia.</title>
        <authorList>
            <person name="Matthias R."/>
            <person name="Zautner A.E."/>
        </authorList>
    </citation>
    <scope>NUCLEOTIDE SEQUENCE</scope>
    <source>
        <strain evidence="5">LEO 101</strain>
        <strain evidence="3">LEO 49</strain>
        <strain evidence="6">LEO 50</strain>
        <strain evidence="4">LEO 53</strain>
    </source>
</reference>
<evidence type="ECO:0000313" key="5">
    <source>
        <dbReference type="EMBL" id="WNP37355.1"/>
    </source>
</evidence>
<dbReference type="Gene3D" id="3.40.50.300">
    <property type="entry name" value="P-loop containing nucleotide triphosphate hydrolases"/>
    <property type="match status" value="1"/>
</dbReference>
<accession>A0AA96DN95</accession>
<dbReference type="EMBL" id="CP134855">
    <property type="protein sequence ID" value="WNL31205.1"/>
    <property type="molecule type" value="Genomic_DNA"/>
</dbReference>
<proteinExistence type="predicted"/>
<dbReference type="PANTHER" id="PTHR39184:SF1">
    <property type="entry name" value="PBSX PHAGE TERMINASE LARGE SUBUNIT"/>
    <property type="match status" value="1"/>
</dbReference>
<dbReference type="InterPro" id="IPR027417">
    <property type="entry name" value="P-loop_NTPase"/>
</dbReference>
<feature type="domain" description="Phage terminase large subunit N-terminal" evidence="1">
    <location>
        <begin position="18"/>
        <end position="206"/>
    </location>
</feature>
<protein>
    <submittedName>
        <fullName evidence="4">PBSX family phage terminase large subunit</fullName>
    </submittedName>
</protein>
<dbReference type="Pfam" id="PF17288">
    <property type="entry name" value="Terminase_3C"/>
    <property type="match status" value="1"/>
</dbReference>
<dbReference type="InterPro" id="IPR052380">
    <property type="entry name" value="Viral_DNA_packaging_terminase"/>
</dbReference>